<keyword evidence="7" id="KW-0238">DNA-binding</keyword>
<dbReference type="InterPro" id="IPR051580">
    <property type="entry name" value="ZnF-Chromatin_assoc"/>
</dbReference>
<feature type="compositionally biased region" description="Basic and acidic residues" evidence="11">
    <location>
        <begin position="281"/>
        <end position="290"/>
    </location>
</feature>
<keyword evidence="4 10" id="KW-0863">Zinc-finger</keyword>
<evidence type="ECO:0000313" key="14">
    <source>
        <dbReference type="Proteomes" id="UP000800041"/>
    </source>
</evidence>
<feature type="region of interest" description="Disordered" evidence="11">
    <location>
        <begin position="1"/>
        <end position="25"/>
    </location>
</feature>
<dbReference type="GO" id="GO:0008270">
    <property type="term" value="F:zinc ion binding"/>
    <property type="evidence" value="ECO:0007669"/>
    <property type="project" value="UniProtKB-KW"/>
</dbReference>
<feature type="domain" description="C2H2-type" evidence="12">
    <location>
        <begin position="738"/>
        <end position="765"/>
    </location>
</feature>
<keyword evidence="5" id="KW-0862">Zinc</keyword>
<feature type="compositionally biased region" description="Polar residues" evidence="11">
    <location>
        <begin position="473"/>
        <end position="494"/>
    </location>
</feature>
<evidence type="ECO:0000256" key="8">
    <source>
        <dbReference type="ARBA" id="ARBA00023163"/>
    </source>
</evidence>
<feature type="compositionally biased region" description="Polar residues" evidence="11">
    <location>
        <begin position="119"/>
        <end position="129"/>
    </location>
</feature>
<keyword evidence="3" id="KW-0677">Repeat</keyword>
<proteinExistence type="predicted"/>
<sequence>MRLRPLASPLESPPSGPQSSLQRVQPKSCLVLTSFTSPSPSPCNLPRTIARFLEAGSSASSLVDDLPSAPLLSHQPSQSPNLSHSSIHTLPITLDSTGTPPPLYRSPTISDRGGRESTAESTPITTPVISSAKVASGASRPKREKDLYFSWHRKPHELGNGPRLDDPDYLEEDVLFPESSDSTFPLFPDSPPDVRSEAMTSAVSPIDITSPPRFNSSSPRNQASNLTFALQEAGAAGPQTSNIDINRGGNDGGRLSVGGARHESISNGMGSYYGTGARPISVKDRPRRESNTAGSFANKMSWGGLSLAHPRATPGTTRTPLTSNSMIMTGTSPFTFHQSPSFHSSSYLPKMEADFLRDYTCCGMTLDSLHDLLSHYEENHAAPSEFIAQRPSQSGQGGASARPSENFIAQESSKQQWDARRPPPVNPQQQGFGGNMGAQQSHPTTNRSSLATVHDVDTIEDMDMDMDMGDVPTTPSANQSFQFPPQQANQNTPRIQPPPLNMNLANTMQAHQGLRSATPTTPQAGQGFPFNNPTNPTVSSVNTPAFATQQATLSEKTPTSSMPGSPSEIDQNFGENYLAGLGMPMGQNMMPGGDMGMDANLPADWANMNFGLGNDLSNMTIDEPAKRLYSKSGGFNNQQLQFAMKNGQFGDSELAKRVREQQILSGMGGNPPEMKPFRCPVIGCEKAYKNQNGLKYHKQHGHQNQQLKENPDGTFSIVDPTTSIPYPGTVGMEKEKPYRCDTCGKRYKNLNGLKYHRQHSPPCNPEVKNSMAALGLGVGPGGGPLGGGPRNTGHDANVAGAGLGGFGELSNI</sequence>
<dbReference type="PROSITE" id="PS00028">
    <property type="entry name" value="ZINC_FINGER_C2H2_1"/>
    <property type="match status" value="1"/>
</dbReference>
<dbReference type="GO" id="GO:0003677">
    <property type="term" value="F:DNA binding"/>
    <property type="evidence" value="ECO:0007669"/>
    <property type="project" value="UniProtKB-KW"/>
</dbReference>
<keyword evidence="6" id="KW-0805">Transcription regulation</keyword>
<feature type="region of interest" description="Disordered" evidence="11">
    <location>
        <begin position="516"/>
        <end position="541"/>
    </location>
</feature>
<feature type="region of interest" description="Disordered" evidence="11">
    <location>
        <begin position="91"/>
        <end position="141"/>
    </location>
</feature>
<keyword evidence="8" id="KW-0804">Transcription</keyword>
<dbReference type="Proteomes" id="UP000800041">
    <property type="component" value="Unassembled WGS sequence"/>
</dbReference>
<evidence type="ECO:0000256" key="4">
    <source>
        <dbReference type="ARBA" id="ARBA00022771"/>
    </source>
</evidence>
<name>A0A6G1H5L0_9PEZI</name>
<feature type="compositionally biased region" description="Acidic residues" evidence="11">
    <location>
        <begin position="458"/>
        <end position="468"/>
    </location>
</feature>
<comment type="subcellular location">
    <subcellularLocation>
        <location evidence="1">Nucleus</location>
    </subcellularLocation>
</comment>
<dbReference type="OrthoDB" id="3269380at2759"/>
<keyword evidence="2" id="KW-0479">Metal-binding</keyword>
<evidence type="ECO:0000256" key="1">
    <source>
        <dbReference type="ARBA" id="ARBA00004123"/>
    </source>
</evidence>
<dbReference type="SUPFAM" id="SSF57667">
    <property type="entry name" value="beta-beta-alpha zinc fingers"/>
    <property type="match status" value="1"/>
</dbReference>
<feature type="region of interest" description="Disordered" evidence="11">
    <location>
        <begin position="276"/>
        <end position="296"/>
    </location>
</feature>
<evidence type="ECO:0000256" key="6">
    <source>
        <dbReference type="ARBA" id="ARBA00023015"/>
    </source>
</evidence>
<organism evidence="13 14">
    <name type="scientific">Aulographum hederae CBS 113979</name>
    <dbReference type="NCBI Taxonomy" id="1176131"/>
    <lineage>
        <taxon>Eukaryota</taxon>
        <taxon>Fungi</taxon>
        <taxon>Dikarya</taxon>
        <taxon>Ascomycota</taxon>
        <taxon>Pezizomycotina</taxon>
        <taxon>Dothideomycetes</taxon>
        <taxon>Pleosporomycetidae</taxon>
        <taxon>Aulographales</taxon>
        <taxon>Aulographaceae</taxon>
    </lineage>
</organism>
<evidence type="ECO:0000259" key="12">
    <source>
        <dbReference type="PROSITE" id="PS50157"/>
    </source>
</evidence>
<evidence type="ECO:0000256" key="9">
    <source>
        <dbReference type="ARBA" id="ARBA00023242"/>
    </source>
</evidence>
<evidence type="ECO:0000256" key="10">
    <source>
        <dbReference type="PROSITE-ProRule" id="PRU00042"/>
    </source>
</evidence>
<reference evidence="13" key="1">
    <citation type="journal article" date="2020" name="Stud. Mycol.">
        <title>101 Dothideomycetes genomes: a test case for predicting lifestyles and emergence of pathogens.</title>
        <authorList>
            <person name="Haridas S."/>
            <person name="Albert R."/>
            <person name="Binder M."/>
            <person name="Bloem J."/>
            <person name="Labutti K."/>
            <person name="Salamov A."/>
            <person name="Andreopoulos B."/>
            <person name="Baker S."/>
            <person name="Barry K."/>
            <person name="Bills G."/>
            <person name="Bluhm B."/>
            <person name="Cannon C."/>
            <person name="Castanera R."/>
            <person name="Culley D."/>
            <person name="Daum C."/>
            <person name="Ezra D."/>
            <person name="Gonzalez J."/>
            <person name="Henrissat B."/>
            <person name="Kuo A."/>
            <person name="Liang C."/>
            <person name="Lipzen A."/>
            <person name="Lutzoni F."/>
            <person name="Magnuson J."/>
            <person name="Mondo S."/>
            <person name="Nolan M."/>
            <person name="Ohm R."/>
            <person name="Pangilinan J."/>
            <person name="Park H.-J."/>
            <person name="Ramirez L."/>
            <person name="Alfaro M."/>
            <person name="Sun H."/>
            <person name="Tritt A."/>
            <person name="Yoshinaga Y."/>
            <person name="Zwiers L.-H."/>
            <person name="Turgeon B."/>
            <person name="Goodwin S."/>
            <person name="Spatafora J."/>
            <person name="Crous P."/>
            <person name="Grigoriev I."/>
        </authorList>
    </citation>
    <scope>NUCLEOTIDE SEQUENCE</scope>
    <source>
        <strain evidence="13">CBS 113979</strain>
    </source>
</reference>
<evidence type="ECO:0000256" key="2">
    <source>
        <dbReference type="ARBA" id="ARBA00022723"/>
    </source>
</evidence>
<feature type="compositionally biased region" description="Polar residues" evidence="11">
    <location>
        <begin position="437"/>
        <end position="451"/>
    </location>
</feature>
<keyword evidence="14" id="KW-1185">Reference proteome</keyword>
<dbReference type="PROSITE" id="PS50157">
    <property type="entry name" value="ZINC_FINGER_C2H2_2"/>
    <property type="match status" value="2"/>
</dbReference>
<protein>
    <recommendedName>
        <fullName evidence="12">C2H2-type domain-containing protein</fullName>
    </recommendedName>
</protein>
<evidence type="ECO:0000313" key="13">
    <source>
        <dbReference type="EMBL" id="KAF1988513.1"/>
    </source>
</evidence>
<evidence type="ECO:0000256" key="5">
    <source>
        <dbReference type="ARBA" id="ARBA00022833"/>
    </source>
</evidence>
<dbReference type="PANTHER" id="PTHR23057">
    <property type="entry name" value="JUXTAPOSED WITH ANOTHER ZINC FINGER PROTEIN 1"/>
    <property type="match status" value="1"/>
</dbReference>
<feature type="region of interest" description="Disordered" evidence="11">
    <location>
        <begin position="410"/>
        <end position="499"/>
    </location>
</feature>
<dbReference type="PANTHER" id="PTHR23057:SF0">
    <property type="entry name" value="JUXTAPOSED WITH ANOTHER ZINC FINGER PROTEIN 1"/>
    <property type="match status" value="1"/>
</dbReference>
<dbReference type="AlphaFoldDB" id="A0A6G1H5L0"/>
<feature type="domain" description="C2H2-type" evidence="12">
    <location>
        <begin position="677"/>
        <end position="707"/>
    </location>
</feature>
<feature type="region of interest" description="Disordered" evidence="11">
    <location>
        <begin position="551"/>
        <end position="570"/>
    </location>
</feature>
<evidence type="ECO:0000256" key="7">
    <source>
        <dbReference type="ARBA" id="ARBA00023125"/>
    </source>
</evidence>
<gene>
    <name evidence="13" type="ORF">K402DRAFT_411464</name>
</gene>
<dbReference type="EMBL" id="ML977148">
    <property type="protein sequence ID" value="KAF1988513.1"/>
    <property type="molecule type" value="Genomic_DNA"/>
</dbReference>
<evidence type="ECO:0000256" key="11">
    <source>
        <dbReference type="SAM" id="MobiDB-lite"/>
    </source>
</evidence>
<accession>A0A6G1H5L0</accession>
<keyword evidence="9" id="KW-0539">Nucleus</keyword>
<dbReference type="SMART" id="SM00355">
    <property type="entry name" value="ZnF_C2H2"/>
    <property type="match status" value="3"/>
</dbReference>
<dbReference type="InterPro" id="IPR013087">
    <property type="entry name" value="Znf_C2H2_type"/>
</dbReference>
<dbReference type="Gene3D" id="3.30.160.60">
    <property type="entry name" value="Classic Zinc Finger"/>
    <property type="match status" value="2"/>
</dbReference>
<dbReference type="GO" id="GO:0005634">
    <property type="term" value="C:nucleus"/>
    <property type="evidence" value="ECO:0007669"/>
    <property type="project" value="UniProtKB-SubCell"/>
</dbReference>
<dbReference type="InterPro" id="IPR036236">
    <property type="entry name" value="Znf_C2H2_sf"/>
</dbReference>
<dbReference type="FunFam" id="3.30.160.60:FF:000322">
    <property type="entry name" value="GDNF-inducible zinc finger protein 1"/>
    <property type="match status" value="1"/>
</dbReference>
<evidence type="ECO:0000256" key="3">
    <source>
        <dbReference type="ARBA" id="ARBA00022737"/>
    </source>
</evidence>